<dbReference type="EMBL" id="DS178272">
    <property type="protein sequence ID" value="EFP79106.2"/>
    <property type="molecule type" value="Genomic_DNA"/>
</dbReference>
<gene>
    <name evidence="1" type="ORF">PGTG_05427</name>
</gene>
<reference key="1">
    <citation type="submission" date="2007-01" db="EMBL/GenBank/DDBJ databases">
        <title>The Genome Sequence of Puccinia graminis f. sp. tritici Strain CRL 75-36-700-3.</title>
        <authorList>
            <consortium name="The Broad Institute Genome Sequencing Platform"/>
            <person name="Birren B."/>
            <person name="Lander E."/>
            <person name="Galagan J."/>
            <person name="Nusbaum C."/>
            <person name="Devon K."/>
            <person name="Cuomo C."/>
            <person name="Jaffe D."/>
            <person name="Butler J."/>
            <person name="Alvarez P."/>
            <person name="Gnerre S."/>
            <person name="Grabherr M."/>
            <person name="Mauceli E."/>
            <person name="Brockman W."/>
            <person name="Young S."/>
            <person name="LaButti K."/>
            <person name="Sykes S."/>
            <person name="DeCaprio D."/>
            <person name="Crawford M."/>
            <person name="Koehrsen M."/>
            <person name="Engels R."/>
            <person name="Montgomery P."/>
            <person name="Pearson M."/>
            <person name="Howarth C."/>
            <person name="Larson L."/>
            <person name="White J."/>
            <person name="Zeng Q."/>
            <person name="Kodira C."/>
            <person name="Yandava C."/>
            <person name="Alvarado L."/>
            <person name="O'Leary S."/>
            <person name="Szabo L."/>
            <person name="Dean R."/>
            <person name="Schein J."/>
        </authorList>
    </citation>
    <scope>NUCLEOTIDE SEQUENCE</scope>
    <source>
        <strain>CRL 75-36-700-3</strain>
    </source>
</reference>
<sequence length="72" mass="8307">MATPVGHLFQVWVAKCGIATQFSDPRGDALMTEMAKEIYWKTSRQHLRVSQSRFRASKFKFPFKNQESLGLD</sequence>
<reference evidence="2" key="2">
    <citation type="journal article" date="2011" name="Proc. Natl. Acad. Sci. U.S.A.">
        <title>Obligate biotrophy features unraveled by the genomic analysis of rust fungi.</title>
        <authorList>
            <person name="Duplessis S."/>
            <person name="Cuomo C.A."/>
            <person name="Lin Y.-C."/>
            <person name="Aerts A."/>
            <person name="Tisserant E."/>
            <person name="Veneault-Fourrey C."/>
            <person name="Joly D.L."/>
            <person name="Hacquard S."/>
            <person name="Amselem J."/>
            <person name="Cantarel B.L."/>
            <person name="Chiu R."/>
            <person name="Coutinho P.M."/>
            <person name="Feau N."/>
            <person name="Field M."/>
            <person name="Frey P."/>
            <person name="Gelhaye E."/>
            <person name="Goldberg J."/>
            <person name="Grabherr M.G."/>
            <person name="Kodira C.D."/>
            <person name="Kohler A."/>
            <person name="Kuees U."/>
            <person name="Lindquist E.A."/>
            <person name="Lucas S.M."/>
            <person name="Mago R."/>
            <person name="Mauceli E."/>
            <person name="Morin E."/>
            <person name="Murat C."/>
            <person name="Pangilinan J.L."/>
            <person name="Park R."/>
            <person name="Pearson M."/>
            <person name="Quesneville H."/>
            <person name="Rouhier N."/>
            <person name="Sakthikumar S."/>
            <person name="Salamov A.A."/>
            <person name="Schmutz J."/>
            <person name="Selles B."/>
            <person name="Shapiro H."/>
            <person name="Tanguay P."/>
            <person name="Tuskan G.A."/>
            <person name="Henrissat B."/>
            <person name="Van de Peer Y."/>
            <person name="Rouze P."/>
            <person name="Ellis J.G."/>
            <person name="Dodds P.N."/>
            <person name="Schein J.E."/>
            <person name="Zhong S."/>
            <person name="Hamelin R.C."/>
            <person name="Grigoriev I.V."/>
            <person name="Szabo L.J."/>
            <person name="Martin F."/>
        </authorList>
    </citation>
    <scope>NUCLEOTIDE SEQUENCE [LARGE SCALE GENOMIC DNA]</scope>
    <source>
        <strain evidence="2">CRL 75-36-700-3 / race SCCL</strain>
    </source>
</reference>
<proteinExistence type="predicted"/>
<name>E3K496_PUCGT</name>
<protein>
    <submittedName>
        <fullName evidence="1">Uncharacterized protein</fullName>
    </submittedName>
</protein>
<dbReference type="Proteomes" id="UP000008783">
    <property type="component" value="Unassembled WGS sequence"/>
</dbReference>
<dbReference type="AlphaFoldDB" id="E3K496"/>
<organism evidence="1 2">
    <name type="scientific">Puccinia graminis f. sp. tritici (strain CRL 75-36-700-3 / race SCCL)</name>
    <name type="common">Black stem rust fungus</name>
    <dbReference type="NCBI Taxonomy" id="418459"/>
    <lineage>
        <taxon>Eukaryota</taxon>
        <taxon>Fungi</taxon>
        <taxon>Dikarya</taxon>
        <taxon>Basidiomycota</taxon>
        <taxon>Pucciniomycotina</taxon>
        <taxon>Pucciniomycetes</taxon>
        <taxon>Pucciniales</taxon>
        <taxon>Pucciniaceae</taxon>
        <taxon>Puccinia</taxon>
    </lineage>
</organism>
<keyword evidence="2" id="KW-1185">Reference proteome</keyword>
<evidence type="ECO:0000313" key="2">
    <source>
        <dbReference type="Proteomes" id="UP000008783"/>
    </source>
</evidence>
<dbReference type="GeneID" id="10530929"/>
<dbReference type="KEGG" id="pgr:PGTG_05427"/>
<evidence type="ECO:0000313" key="1">
    <source>
        <dbReference type="EMBL" id="EFP79106.2"/>
    </source>
</evidence>
<accession>E3K496</accession>
<dbReference type="InParanoid" id="E3K496"/>
<dbReference type="VEuPathDB" id="FungiDB:PGTG_05427"/>
<dbReference type="HOGENOM" id="CLU_2723403_0_0_1"/>
<dbReference type="RefSeq" id="XP_003323525.2">
    <property type="nucleotide sequence ID" value="XM_003323477.2"/>
</dbReference>